<evidence type="ECO:0000313" key="2">
    <source>
        <dbReference type="EMBL" id="WOS77653.1"/>
    </source>
</evidence>
<proteinExistence type="predicted"/>
<feature type="domain" description="DUF7336" evidence="1">
    <location>
        <begin position="4"/>
        <end position="66"/>
    </location>
</feature>
<dbReference type="RefSeq" id="WP_071534600.1">
    <property type="nucleotide sequence ID" value="NZ_AP014622.1"/>
</dbReference>
<sequence>MDNVFILHHTYGDSESESYKLLGVFSTEDRANSEIPKYLKLPGFKEFPDGFTVTKYSLDEPHWLSGFEGAQSSAIEDK</sequence>
<dbReference type="Proteomes" id="UP001297540">
    <property type="component" value="Chromosome"/>
</dbReference>
<protein>
    <recommendedName>
        <fullName evidence="1">DUF7336 domain-containing protein</fullName>
    </recommendedName>
</protein>
<name>A0AAQ3LJZ6_PSEAI</name>
<dbReference type="InterPro" id="IPR055760">
    <property type="entry name" value="DUF7336"/>
</dbReference>
<evidence type="ECO:0000259" key="1">
    <source>
        <dbReference type="Pfam" id="PF24024"/>
    </source>
</evidence>
<dbReference type="AlphaFoldDB" id="A0AAQ3LJZ6"/>
<reference evidence="2" key="1">
    <citation type="submission" date="2023-06" db="EMBL/GenBank/DDBJ databases">
        <authorList>
            <consortium name="Clinical and Environmental Microbiology Branch: Whole genome sequencing antimicrobial resistance pathogens in the healthcare setting"/>
        </authorList>
    </citation>
    <scope>NUCLEOTIDE SEQUENCE</scope>
    <source>
        <strain evidence="2">2021CK-01020</strain>
    </source>
</reference>
<dbReference type="EMBL" id="CP136986">
    <property type="protein sequence ID" value="WOS77653.1"/>
    <property type="molecule type" value="Genomic_DNA"/>
</dbReference>
<organism evidence="2 3">
    <name type="scientific">Pseudomonas aeruginosa</name>
    <dbReference type="NCBI Taxonomy" id="287"/>
    <lineage>
        <taxon>Bacteria</taxon>
        <taxon>Pseudomonadati</taxon>
        <taxon>Pseudomonadota</taxon>
        <taxon>Gammaproteobacteria</taxon>
        <taxon>Pseudomonadales</taxon>
        <taxon>Pseudomonadaceae</taxon>
        <taxon>Pseudomonas</taxon>
    </lineage>
</organism>
<evidence type="ECO:0000313" key="3">
    <source>
        <dbReference type="Proteomes" id="UP001297540"/>
    </source>
</evidence>
<gene>
    <name evidence="2" type="ORF">L4V69_35080</name>
</gene>
<dbReference type="Pfam" id="PF24024">
    <property type="entry name" value="DUF7336"/>
    <property type="match status" value="1"/>
</dbReference>
<accession>A0AAQ3LJZ6</accession>
<reference evidence="2" key="2">
    <citation type="submission" date="2023-10" db="EMBL/GenBank/DDBJ databases">
        <title>Pathogen: clinical or host-associated sample.</title>
        <authorList>
            <person name="Hergert J."/>
            <person name="Casey R."/>
            <person name="Wagner J."/>
            <person name="Young E.L."/>
            <person name="Oakeson K.F."/>
        </authorList>
    </citation>
    <scope>NUCLEOTIDE SEQUENCE</scope>
    <source>
        <strain evidence="2">2021CK-01020</strain>
    </source>
</reference>